<dbReference type="PANTHER" id="PTHR33751">
    <property type="entry name" value="CBB3-TYPE CYTOCHROME C OXIDASE SUBUNIT FIXP"/>
    <property type="match status" value="1"/>
</dbReference>
<dbReference type="Pfam" id="PF00034">
    <property type="entry name" value="Cytochrom_C"/>
    <property type="match status" value="1"/>
</dbReference>
<evidence type="ECO:0000313" key="12">
    <source>
        <dbReference type="Proteomes" id="UP001432180"/>
    </source>
</evidence>
<accession>A0ABZ0SDR3</accession>
<sequence>MNKKNTTMPASVRQLLLLACALLPATAAAGPTGPTGQALAFTCAGCHGTDGSSVGPSMPAIAGMDPEVFVDAMRAYREDQRNPSIMNRIAKAYSDEQLEAMSWFFASQRLRVFPQEYDAALAARGVDLHQAYCEKCHENGGLPGDAGTLAGQWIPYLEFTMEDFLNGKRQWPRKMKRKVDAAIAEAGDQAIPALVNYYGSQSSTAATGATGATGVSADQEQ</sequence>
<feature type="signal peptide" evidence="9">
    <location>
        <begin position="1"/>
        <end position="29"/>
    </location>
</feature>
<evidence type="ECO:0000256" key="7">
    <source>
        <dbReference type="ARBA" id="ARBA00023004"/>
    </source>
</evidence>
<dbReference type="SUPFAM" id="SSF46626">
    <property type="entry name" value="Cytochrome c"/>
    <property type="match status" value="2"/>
</dbReference>
<dbReference type="PROSITE" id="PS51318">
    <property type="entry name" value="TAT"/>
    <property type="match status" value="1"/>
</dbReference>
<evidence type="ECO:0000256" key="2">
    <source>
        <dbReference type="ARBA" id="ARBA00022448"/>
    </source>
</evidence>
<feature type="chain" id="PRO_5047314054" evidence="9">
    <location>
        <begin position="30"/>
        <end position="221"/>
    </location>
</feature>
<evidence type="ECO:0000256" key="3">
    <source>
        <dbReference type="ARBA" id="ARBA00022617"/>
    </source>
</evidence>
<keyword evidence="9" id="KW-0732">Signal</keyword>
<evidence type="ECO:0000256" key="1">
    <source>
        <dbReference type="ARBA" id="ARBA00004418"/>
    </source>
</evidence>
<evidence type="ECO:0000313" key="11">
    <source>
        <dbReference type="EMBL" id="WPL18724.1"/>
    </source>
</evidence>
<proteinExistence type="predicted"/>
<keyword evidence="7 8" id="KW-0408">Iron</keyword>
<organism evidence="11 12">
    <name type="scientific">Thiorhodovibrio winogradskyi</name>
    <dbReference type="NCBI Taxonomy" id="77007"/>
    <lineage>
        <taxon>Bacteria</taxon>
        <taxon>Pseudomonadati</taxon>
        <taxon>Pseudomonadota</taxon>
        <taxon>Gammaproteobacteria</taxon>
        <taxon>Chromatiales</taxon>
        <taxon>Chromatiaceae</taxon>
        <taxon>Thiorhodovibrio</taxon>
    </lineage>
</organism>
<comment type="subcellular location">
    <subcellularLocation>
        <location evidence="1">Periplasm</location>
    </subcellularLocation>
</comment>
<gene>
    <name evidence="11" type="primary">fccA_1</name>
    <name evidence="11" type="ORF">Thiowin_03812</name>
</gene>
<keyword evidence="5" id="KW-0574">Periplasm</keyword>
<dbReference type="InterPro" id="IPR006311">
    <property type="entry name" value="TAT_signal"/>
</dbReference>
<dbReference type="PIRSF" id="PIRSF000005">
    <property type="entry name" value="Cytochrome_c4"/>
    <property type="match status" value="1"/>
</dbReference>
<keyword evidence="12" id="KW-1185">Reference proteome</keyword>
<dbReference type="Proteomes" id="UP001432180">
    <property type="component" value="Chromosome"/>
</dbReference>
<reference evidence="11 12" key="1">
    <citation type="journal article" date="2023" name="Microorganisms">
        <title>Thiorhodovibrio frisius and Trv. litoralis spp. nov., Two Novel Members from a Clade of Fastidious Purple Sulfur Bacteria That Exhibit Unique Red-Shifted Light-Harvesting Capabilities.</title>
        <authorList>
            <person name="Methner A."/>
            <person name="Kuzyk S.B."/>
            <person name="Petersen J."/>
            <person name="Bauer S."/>
            <person name="Brinkmann H."/>
            <person name="Sichau K."/>
            <person name="Wanner G."/>
            <person name="Wolf J."/>
            <person name="Neumann-Schaal M."/>
            <person name="Henke P."/>
            <person name="Tank M."/>
            <person name="Sproer C."/>
            <person name="Bunk B."/>
            <person name="Overmann J."/>
        </authorList>
    </citation>
    <scope>NUCLEOTIDE SEQUENCE [LARGE SCALE GENOMIC DNA]</scope>
    <source>
        <strain evidence="11 12">DSM 6702</strain>
    </source>
</reference>
<dbReference type="InterPro" id="IPR009056">
    <property type="entry name" value="Cyt_c-like_dom"/>
</dbReference>
<dbReference type="PROSITE" id="PS51007">
    <property type="entry name" value="CYTC"/>
    <property type="match status" value="2"/>
</dbReference>
<evidence type="ECO:0000256" key="9">
    <source>
        <dbReference type="SAM" id="SignalP"/>
    </source>
</evidence>
<evidence type="ECO:0000256" key="5">
    <source>
        <dbReference type="ARBA" id="ARBA00022764"/>
    </source>
</evidence>
<name>A0ABZ0SDR3_9GAMM</name>
<protein>
    <submittedName>
        <fullName evidence="11">Flavocytochrome c cytochrome subunit</fullName>
    </submittedName>
</protein>
<dbReference type="PANTHER" id="PTHR33751:SF9">
    <property type="entry name" value="CYTOCHROME C4"/>
    <property type="match status" value="1"/>
</dbReference>
<keyword evidence="4 8" id="KW-0479">Metal-binding</keyword>
<dbReference type="InterPro" id="IPR024167">
    <property type="entry name" value="Cytochrome_c4-like"/>
</dbReference>
<feature type="domain" description="Cytochrome c" evidence="10">
    <location>
        <begin position="25"/>
        <end position="109"/>
    </location>
</feature>
<keyword evidence="2" id="KW-0813">Transport</keyword>
<evidence type="ECO:0000256" key="8">
    <source>
        <dbReference type="PROSITE-ProRule" id="PRU00433"/>
    </source>
</evidence>
<dbReference type="RefSeq" id="WP_328984469.1">
    <property type="nucleotide sequence ID" value="NZ_CP121472.1"/>
</dbReference>
<dbReference type="EMBL" id="CP121472">
    <property type="protein sequence ID" value="WPL18724.1"/>
    <property type="molecule type" value="Genomic_DNA"/>
</dbReference>
<keyword evidence="6" id="KW-0249">Electron transport</keyword>
<evidence type="ECO:0000256" key="6">
    <source>
        <dbReference type="ARBA" id="ARBA00022982"/>
    </source>
</evidence>
<evidence type="ECO:0000256" key="4">
    <source>
        <dbReference type="ARBA" id="ARBA00022723"/>
    </source>
</evidence>
<feature type="domain" description="Cytochrome c" evidence="10">
    <location>
        <begin position="120"/>
        <end position="202"/>
    </location>
</feature>
<evidence type="ECO:0000259" key="10">
    <source>
        <dbReference type="PROSITE" id="PS51007"/>
    </source>
</evidence>
<dbReference type="Gene3D" id="1.10.760.10">
    <property type="entry name" value="Cytochrome c-like domain"/>
    <property type="match status" value="2"/>
</dbReference>
<dbReference type="InterPro" id="IPR036909">
    <property type="entry name" value="Cyt_c-like_dom_sf"/>
</dbReference>
<dbReference type="InterPro" id="IPR050597">
    <property type="entry name" value="Cytochrome_c_Oxidase_Subunit"/>
</dbReference>
<keyword evidence="3 8" id="KW-0349">Heme</keyword>